<protein>
    <submittedName>
        <fullName evidence="1">Uncharacterized protein</fullName>
    </submittedName>
</protein>
<sequence length="34" mass="4028">MLVQPYVIRIIKNITDQKNKSKYIRVSQRGVQPL</sequence>
<proteinExistence type="predicted"/>
<reference evidence="1" key="1">
    <citation type="submission" date="2014-11" db="EMBL/GenBank/DDBJ databases">
        <authorList>
            <person name="Amaro Gonzalez C."/>
        </authorList>
    </citation>
    <scope>NUCLEOTIDE SEQUENCE</scope>
</reference>
<evidence type="ECO:0000313" key="1">
    <source>
        <dbReference type="EMBL" id="JAH49403.1"/>
    </source>
</evidence>
<name>A0A0E9T9I0_ANGAN</name>
<dbReference type="EMBL" id="GBXM01059174">
    <property type="protein sequence ID" value="JAH49403.1"/>
    <property type="molecule type" value="Transcribed_RNA"/>
</dbReference>
<dbReference type="AlphaFoldDB" id="A0A0E9T9I0"/>
<reference evidence="1" key="2">
    <citation type="journal article" date="2015" name="Fish Shellfish Immunol.">
        <title>Early steps in the European eel (Anguilla anguilla)-Vibrio vulnificus interaction in the gills: Role of the RtxA13 toxin.</title>
        <authorList>
            <person name="Callol A."/>
            <person name="Pajuelo D."/>
            <person name="Ebbesson L."/>
            <person name="Teles M."/>
            <person name="MacKenzie S."/>
            <person name="Amaro C."/>
        </authorList>
    </citation>
    <scope>NUCLEOTIDE SEQUENCE</scope>
</reference>
<accession>A0A0E9T9I0</accession>
<organism evidence="1">
    <name type="scientific">Anguilla anguilla</name>
    <name type="common">European freshwater eel</name>
    <name type="synonym">Muraena anguilla</name>
    <dbReference type="NCBI Taxonomy" id="7936"/>
    <lineage>
        <taxon>Eukaryota</taxon>
        <taxon>Metazoa</taxon>
        <taxon>Chordata</taxon>
        <taxon>Craniata</taxon>
        <taxon>Vertebrata</taxon>
        <taxon>Euteleostomi</taxon>
        <taxon>Actinopterygii</taxon>
        <taxon>Neopterygii</taxon>
        <taxon>Teleostei</taxon>
        <taxon>Anguilliformes</taxon>
        <taxon>Anguillidae</taxon>
        <taxon>Anguilla</taxon>
    </lineage>
</organism>